<feature type="region of interest" description="Disordered" evidence="1">
    <location>
        <begin position="193"/>
        <end position="320"/>
    </location>
</feature>
<evidence type="ECO:0000256" key="2">
    <source>
        <dbReference type="SAM" id="Phobius"/>
    </source>
</evidence>
<feature type="transmembrane region" description="Helical" evidence="2">
    <location>
        <begin position="76"/>
        <end position="100"/>
    </location>
</feature>
<feature type="transmembrane region" description="Helical" evidence="2">
    <location>
        <begin position="121"/>
        <end position="147"/>
    </location>
</feature>
<gene>
    <name evidence="3" type="ORF">CHLRE_09g397808v5</name>
</gene>
<sequence length="320" mass="33085">MLGWKEGIFSGMNTYVTMALTTPVPEIRERCKSGWATLGVVSALLAGVSIIPPLSAQSTMGLDTSIDVWTNAWMVGLLYVSFLAFMANIAVIICTSLFYIYIDHVFTREGIKEFLRDWIRVLLAIPFIFTTSVLLVVIEVLMVVGYTCRRYHIWVLVGIAGGVVLSLIALALSLAAWVGRRAANLYLAAKKQEQEEGKEEGEEGKEGKEGKEGRAEGKEGGWGREGGGGRGGGGGGGGGGGRGFEEEEGAQQGTEVQGLRGGQQEGRRGGEAVAEAVERGKAGSGMEAALGAAGGSGGAGEGAGGGGGGGARVPAQLSGN</sequence>
<dbReference type="Proteomes" id="UP000006906">
    <property type="component" value="Chromosome 9"/>
</dbReference>
<dbReference type="RefSeq" id="XP_042921312.1">
    <property type="nucleotide sequence ID" value="XM_043065861.1"/>
</dbReference>
<dbReference type="OrthoDB" id="543610at2759"/>
<keyword evidence="2" id="KW-1133">Transmembrane helix</keyword>
<feature type="transmembrane region" description="Helical" evidence="2">
    <location>
        <begin position="153"/>
        <end position="178"/>
    </location>
</feature>
<dbReference type="EMBL" id="CM008970">
    <property type="protein sequence ID" value="PNW79016.1"/>
    <property type="molecule type" value="Genomic_DNA"/>
</dbReference>
<dbReference type="GeneID" id="5720366"/>
<feature type="compositionally biased region" description="Gly residues" evidence="1">
    <location>
        <begin position="292"/>
        <end position="311"/>
    </location>
</feature>
<dbReference type="Gramene" id="PNW79016">
    <property type="protein sequence ID" value="PNW79016"/>
    <property type="gene ID" value="CHLRE_09g397808v5"/>
</dbReference>
<feature type="compositionally biased region" description="Basic and acidic residues" evidence="1">
    <location>
        <begin position="265"/>
        <end position="281"/>
    </location>
</feature>
<keyword evidence="2" id="KW-0812">Transmembrane</keyword>
<accession>A0A2K3DEQ7</accession>
<dbReference type="InParanoid" id="A0A2K3DEQ7"/>
<evidence type="ECO:0000313" key="3">
    <source>
        <dbReference type="EMBL" id="PNW79016.1"/>
    </source>
</evidence>
<dbReference type="KEGG" id="cre:CHLRE_09g397808v5"/>
<reference evidence="3 4" key="1">
    <citation type="journal article" date="2007" name="Science">
        <title>The Chlamydomonas genome reveals the evolution of key animal and plant functions.</title>
        <authorList>
            <person name="Merchant S.S."/>
            <person name="Prochnik S.E."/>
            <person name="Vallon O."/>
            <person name="Harris E.H."/>
            <person name="Karpowicz S.J."/>
            <person name="Witman G.B."/>
            <person name="Terry A."/>
            <person name="Salamov A."/>
            <person name="Fritz-Laylin L.K."/>
            <person name="Marechal-Drouard L."/>
            <person name="Marshall W.F."/>
            <person name="Qu L.H."/>
            <person name="Nelson D.R."/>
            <person name="Sanderfoot A.A."/>
            <person name="Spalding M.H."/>
            <person name="Kapitonov V.V."/>
            <person name="Ren Q."/>
            <person name="Ferris P."/>
            <person name="Lindquist E."/>
            <person name="Shapiro H."/>
            <person name="Lucas S.M."/>
            <person name="Grimwood J."/>
            <person name="Schmutz J."/>
            <person name="Cardol P."/>
            <person name="Cerutti H."/>
            <person name="Chanfreau G."/>
            <person name="Chen C.L."/>
            <person name="Cognat V."/>
            <person name="Croft M.T."/>
            <person name="Dent R."/>
            <person name="Dutcher S."/>
            <person name="Fernandez E."/>
            <person name="Fukuzawa H."/>
            <person name="Gonzalez-Ballester D."/>
            <person name="Gonzalez-Halphen D."/>
            <person name="Hallmann A."/>
            <person name="Hanikenne M."/>
            <person name="Hippler M."/>
            <person name="Inwood W."/>
            <person name="Jabbari K."/>
            <person name="Kalanon M."/>
            <person name="Kuras R."/>
            <person name="Lefebvre P.A."/>
            <person name="Lemaire S.D."/>
            <person name="Lobanov A.V."/>
            <person name="Lohr M."/>
            <person name="Manuell A."/>
            <person name="Meier I."/>
            <person name="Mets L."/>
            <person name="Mittag M."/>
            <person name="Mittelmeier T."/>
            <person name="Moroney J.V."/>
            <person name="Moseley J."/>
            <person name="Napoli C."/>
            <person name="Nedelcu A.M."/>
            <person name="Niyogi K."/>
            <person name="Novoselov S.V."/>
            <person name="Paulsen I.T."/>
            <person name="Pazour G."/>
            <person name="Purton S."/>
            <person name="Ral J.P."/>
            <person name="Riano-Pachon D.M."/>
            <person name="Riekhof W."/>
            <person name="Rymarquis L."/>
            <person name="Schroda M."/>
            <person name="Stern D."/>
            <person name="Umen J."/>
            <person name="Willows R."/>
            <person name="Wilson N."/>
            <person name="Zimmer S.L."/>
            <person name="Allmer J."/>
            <person name="Balk J."/>
            <person name="Bisova K."/>
            <person name="Chen C.J."/>
            <person name="Elias M."/>
            <person name="Gendler K."/>
            <person name="Hauser C."/>
            <person name="Lamb M.R."/>
            <person name="Ledford H."/>
            <person name="Long J.C."/>
            <person name="Minagawa J."/>
            <person name="Page M.D."/>
            <person name="Pan J."/>
            <person name="Pootakham W."/>
            <person name="Roje S."/>
            <person name="Rose A."/>
            <person name="Stahlberg E."/>
            <person name="Terauchi A.M."/>
            <person name="Yang P."/>
            <person name="Ball S."/>
            <person name="Bowler C."/>
            <person name="Dieckmann C.L."/>
            <person name="Gladyshev V.N."/>
            <person name="Green P."/>
            <person name="Jorgensen R."/>
            <person name="Mayfield S."/>
            <person name="Mueller-Roeber B."/>
            <person name="Rajamani S."/>
            <person name="Sayre R.T."/>
            <person name="Brokstein P."/>
            <person name="Dubchak I."/>
            <person name="Goodstein D."/>
            <person name="Hornick L."/>
            <person name="Huang Y.W."/>
            <person name="Jhaveri J."/>
            <person name="Luo Y."/>
            <person name="Martinez D."/>
            <person name="Ngau W.C."/>
            <person name="Otillar B."/>
            <person name="Poliakov A."/>
            <person name="Porter A."/>
            <person name="Szajkowski L."/>
            <person name="Werner G."/>
            <person name="Zhou K."/>
            <person name="Grigoriev I.V."/>
            <person name="Rokhsar D.S."/>
            <person name="Grossman A.R."/>
        </authorList>
    </citation>
    <scope>NUCLEOTIDE SEQUENCE [LARGE SCALE GENOMIC DNA]</scope>
    <source>
        <strain evidence="4">CC-503</strain>
    </source>
</reference>
<protein>
    <submittedName>
        <fullName evidence="3">Uncharacterized protein</fullName>
    </submittedName>
</protein>
<name>A0A2K3DEQ7_CHLRE</name>
<dbReference type="AlphaFoldDB" id="A0A2K3DEQ7"/>
<keyword evidence="4" id="KW-1185">Reference proteome</keyword>
<organism evidence="3 4">
    <name type="scientific">Chlamydomonas reinhardtii</name>
    <name type="common">Chlamydomonas smithii</name>
    <dbReference type="NCBI Taxonomy" id="3055"/>
    <lineage>
        <taxon>Eukaryota</taxon>
        <taxon>Viridiplantae</taxon>
        <taxon>Chlorophyta</taxon>
        <taxon>core chlorophytes</taxon>
        <taxon>Chlorophyceae</taxon>
        <taxon>CS clade</taxon>
        <taxon>Chlamydomonadales</taxon>
        <taxon>Chlamydomonadaceae</taxon>
        <taxon>Chlamydomonas</taxon>
    </lineage>
</organism>
<proteinExistence type="predicted"/>
<evidence type="ECO:0000256" key="1">
    <source>
        <dbReference type="SAM" id="MobiDB-lite"/>
    </source>
</evidence>
<feature type="transmembrane region" description="Helical" evidence="2">
    <location>
        <begin position="35"/>
        <end position="56"/>
    </location>
</feature>
<dbReference type="ExpressionAtlas" id="A0A2K3DEQ7">
    <property type="expression patterns" value="baseline"/>
</dbReference>
<evidence type="ECO:0000313" key="4">
    <source>
        <dbReference type="Proteomes" id="UP000006906"/>
    </source>
</evidence>
<keyword evidence="2" id="KW-0472">Membrane</keyword>
<feature type="compositionally biased region" description="Gly residues" evidence="1">
    <location>
        <begin position="223"/>
        <end position="242"/>
    </location>
</feature>
<feature type="compositionally biased region" description="Basic and acidic residues" evidence="1">
    <location>
        <begin position="204"/>
        <end position="222"/>
    </location>
</feature>
<dbReference type="PaxDb" id="3055-EDP02390"/>